<protein>
    <submittedName>
        <fullName evidence="9">Stimulated by retinoic acid gene 6-like protein</fullName>
    </submittedName>
</protein>
<sequence length="620" mass="70718">MSSQTTLGCNTSYGEQYIGLIFILSWFEKRGNTSQTGLFGGRPGCLIPVNLLDGDRERLSYAAAFGCTTSSIFNLLVTDINSQKNTTSEQLSAFEFYLRIMASAVVIGTTYYPLFVCLAPTFRFVHSTIGLGYATVCLVISLLPMNDYSECLPTSEWIWTMTLIMLAIPHSLCLFYLALRFLCMFATDVKTTVRACRQRNFGLIHREQVPTCTNKRDRLANSKQIQHVRELFMRTDEPTTSGKYISRFVDTIQLSYKGDRAFRYSHHMVVTFTVALICLYQISTLVLGEGTFLIQYVEELISKNTTDSIFSPNFDHITGFNVLKASFYVSFTITTLMSGVVIFQIMISYRKNLEALYKGDFSCVPIEARQQSAVTVMTNSLHYSGIQIAYLFWSYVIQLGVLLMVCICVAYAIVLPILGDVPMIVLNPFLTVITTSVIAFVTYWLQTFVSRKWLLQDHKVTNKDSKWPDPVLALNNRKAYHNMAYFVFFYYIFISMVRCLMKIFYAVYLGVVFFGRIDRSGLMNGFETWDTGYMAYVSFLQMELVHCHPVLVVFCDLLSHRLPGNIHVHLHRATSSLHDTTRSGNTSISTTFPVPKYNQRIHNRWLKVYTLLKNPSLAVK</sequence>
<dbReference type="EMBL" id="NEDP02002762">
    <property type="protein sequence ID" value="OWF50121.1"/>
    <property type="molecule type" value="Genomic_DNA"/>
</dbReference>
<evidence type="ECO:0000256" key="4">
    <source>
        <dbReference type="ARBA" id="ARBA00022692"/>
    </source>
</evidence>
<evidence type="ECO:0000256" key="8">
    <source>
        <dbReference type="SAM" id="Phobius"/>
    </source>
</evidence>
<keyword evidence="4 8" id="KW-0812">Transmembrane</keyword>
<keyword evidence="6 8" id="KW-0472">Membrane</keyword>
<comment type="subcellular location">
    <subcellularLocation>
        <location evidence="1">Cell membrane</location>
        <topology evidence="1">Multi-pass membrane protein</topology>
    </subcellularLocation>
</comment>
<dbReference type="GO" id="GO:0034632">
    <property type="term" value="F:retinol transmembrane transporter activity"/>
    <property type="evidence" value="ECO:0007669"/>
    <property type="project" value="InterPro"/>
</dbReference>
<proteinExistence type="predicted"/>
<dbReference type="STRING" id="6573.A0A210QN35"/>
<keyword evidence="5 8" id="KW-1133">Transmembrane helix</keyword>
<gene>
    <name evidence="9" type="ORF">KP79_PYT14080</name>
</gene>
<keyword evidence="7" id="KW-0675">Receptor</keyword>
<organism evidence="9 10">
    <name type="scientific">Mizuhopecten yessoensis</name>
    <name type="common">Japanese scallop</name>
    <name type="synonym">Patinopecten yessoensis</name>
    <dbReference type="NCBI Taxonomy" id="6573"/>
    <lineage>
        <taxon>Eukaryota</taxon>
        <taxon>Metazoa</taxon>
        <taxon>Spiralia</taxon>
        <taxon>Lophotrochozoa</taxon>
        <taxon>Mollusca</taxon>
        <taxon>Bivalvia</taxon>
        <taxon>Autobranchia</taxon>
        <taxon>Pteriomorphia</taxon>
        <taxon>Pectinida</taxon>
        <taxon>Pectinoidea</taxon>
        <taxon>Pectinidae</taxon>
        <taxon>Mizuhopecten</taxon>
    </lineage>
</organism>
<evidence type="ECO:0000256" key="6">
    <source>
        <dbReference type="ARBA" id="ARBA00023136"/>
    </source>
</evidence>
<dbReference type="Proteomes" id="UP000242188">
    <property type="component" value="Unassembled WGS sequence"/>
</dbReference>
<evidence type="ECO:0000256" key="7">
    <source>
        <dbReference type="ARBA" id="ARBA00023170"/>
    </source>
</evidence>
<keyword evidence="3" id="KW-1003">Cell membrane</keyword>
<dbReference type="GO" id="GO:0071939">
    <property type="term" value="P:vitamin A import into cell"/>
    <property type="evidence" value="ECO:0007669"/>
    <property type="project" value="TreeGrafter"/>
</dbReference>
<name>A0A210QN35_MIZYE</name>
<feature type="transmembrane region" description="Helical" evidence="8">
    <location>
        <begin position="59"/>
        <end position="76"/>
    </location>
</feature>
<feature type="transmembrane region" description="Helical" evidence="8">
    <location>
        <begin position="157"/>
        <end position="179"/>
    </location>
</feature>
<feature type="transmembrane region" description="Helical" evidence="8">
    <location>
        <begin position="487"/>
        <end position="513"/>
    </location>
</feature>
<evidence type="ECO:0000256" key="2">
    <source>
        <dbReference type="ARBA" id="ARBA00022448"/>
    </source>
</evidence>
<dbReference type="PANTHER" id="PTHR21444:SF15">
    <property type="entry name" value="RECEPTOR FOR RETINOL UPTAKE STRA6"/>
    <property type="match status" value="1"/>
</dbReference>
<feature type="transmembrane region" description="Helical" evidence="8">
    <location>
        <begin position="390"/>
        <end position="418"/>
    </location>
</feature>
<accession>A0A210QN35</accession>
<evidence type="ECO:0000313" key="9">
    <source>
        <dbReference type="EMBL" id="OWF50121.1"/>
    </source>
</evidence>
<reference evidence="9 10" key="1">
    <citation type="journal article" date="2017" name="Nat. Ecol. Evol.">
        <title>Scallop genome provides insights into evolution of bilaterian karyotype and development.</title>
        <authorList>
            <person name="Wang S."/>
            <person name="Zhang J."/>
            <person name="Jiao W."/>
            <person name="Li J."/>
            <person name="Xun X."/>
            <person name="Sun Y."/>
            <person name="Guo X."/>
            <person name="Huan P."/>
            <person name="Dong B."/>
            <person name="Zhang L."/>
            <person name="Hu X."/>
            <person name="Sun X."/>
            <person name="Wang J."/>
            <person name="Zhao C."/>
            <person name="Wang Y."/>
            <person name="Wang D."/>
            <person name="Huang X."/>
            <person name="Wang R."/>
            <person name="Lv J."/>
            <person name="Li Y."/>
            <person name="Zhang Z."/>
            <person name="Liu B."/>
            <person name="Lu W."/>
            <person name="Hui Y."/>
            <person name="Liang J."/>
            <person name="Zhou Z."/>
            <person name="Hou R."/>
            <person name="Li X."/>
            <person name="Liu Y."/>
            <person name="Li H."/>
            <person name="Ning X."/>
            <person name="Lin Y."/>
            <person name="Zhao L."/>
            <person name="Xing Q."/>
            <person name="Dou J."/>
            <person name="Li Y."/>
            <person name="Mao J."/>
            <person name="Guo H."/>
            <person name="Dou H."/>
            <person name="Li T."/>
            <person name="Mu C."/>
            <person name="Jiang W."/>
            <person name="Fu Q."/>
            <person name="Fu X."/>
            <person name="Miao Y."/>
            <person name="Liu J."/>
            <person name="Yu Q."/>
            <person name="Li R."/>
            <person name="Liao H."/>
            <person name="Li X."/>
            <person name="Kong Y."/>
            <person name="Jiang Z."/>
            <person name="Chourrout D."/>
            <person name="Li R."/>
            <person name="Bao Z."/>
        </authorList>
    </citation>
    <scope>NUCLEOTIDE SEQUENCE [LARGE SCALE GENOMIC DNA]</scope>
    <source>
        <strain evidence="9 10">PY_sf001</strain>
    </source>
</reference>
<evidence type="ECO:0000256" key="1">
    <source>
        <dbReference type="ARBA" id="ARBA00004651"/>
    </source>
</evidence>
<dbReference type="Pfam" id="PF14752">
    <property type="entry name" value="RBP_receptor"/>
    <property type="match status" value="1"/>
</dbReference>
<evidence type="ECO:0000256" key="5">
    <source>
        <dbReference type="ARBA" id="ARBA00022989"/>
    </source>
</evidence>
<dbReference type="AlphaFoldDB" id="A0A210QN35"/>
<dbReference type="OrthoDB" id="2376984at2759"/>
<keyword evidence="2" id="KW-0813">Transport</keyword>
<evidence type="ECO:0000256" key="3">
    <source>
        <dbReference type="ARBA" id="ARBA00022475"/>
    </source>
</evidence>
<dbReference type="GO" id="GO:0038023">
    <property type="term" value="F:signaling receptor activity"/>
    <property type="evidence" value="ECO:0007669"/>
    <property type="project" value="InterPro"/>
</dbReference>
<keyword evidence="10" id="KW-1185">Reference proteome</keyword>
<dbReference type="PANTHER" id="PTHR21444">
    <property type="entry name" value="COILED-COIL DOMAIN-CONTAINING PROTEIN 180"/>
    <property type="match status" value="1"/>
</dbReference>
<feature type="transmembrane region" description="Helical" evidence="8">
    <location>
        <begin position="264"/>
        <end position="283"/>
    </location>
</feature>
<feature type="transmembrane region" description="Helical" evidence="8">
    <location>
        <begin position="96"/>
        <end position="117"/>
    </location>
</feature>
<feature type="transmembrane region" description="Helical" evidence="8">
    <location>
        <begin position="124"/>
        <end position="145"/>
    </location>
</feature>
<feature type="transmembrane region" description="Helical" evidence="8">
    <location>
        <begin position="327"/>
        <end position="349"/>
    </location>
</feature>
<evidence type="ECO:0000313" key="10">
    <source>
        <dbReference type="Proteomes" id="UP000242188"/>
    </source>
</evidence>
<feature type="transmembrane region" description="Helical" evidence="8">
    <location>
        <begin position="424"/>
        <end position="445"/>
    </location>
</feature>
<comment type="caution">
    <text evidence="9">The sequence shown here is derived from an EMBL/GenBank/DDBJ whole genome shotgun (WGS) entry which is preliminary data.</text>
</comment>
<dbReference type="GO" id="GO:0005886">
    <property type="term" value="C:plasma membrane"/>
    <property type="evidence" value="ECO:0007669"/>
    <property type="project" value="UniProtKB-SubCell"/>
</dbReference>
<dbReference type="InterPro" id="IPR026612">
    <property type="entry name" value="STRA6-like"/>
</dbReference>